<protein>
    <recommendedName>
        <fullName evidence="2">H(+)-exporting diphosphatase</fullName>
        <ecNumber evidence="2">7.1.3.1</ecNumber>
    </recommendedName>
</protein>
<evidence type="ECO:0000256" key="9">
    <source>
        <dbReference type="ARBA" id="ARBA00023136"/>
    </source>
</evidence>
<feature type="region of interest" description="Disordered" evidence="10">
    <location>
        <begin position="303"/>
        <end position="329"/>
    </location>
</feature>
<evidence type="ECO:0000256" key="3">
    <source>
        <dbReference type="ARBA" id="ARBA00022448"/>
    </source>
</evidence>
<evidence type="ECO:0000313" key="13">
    <source>
        <dbReference type="Proteomes" id="UP001372338"/>
    </source>
</evidence>
<keyword evidence="13" id="KW-1185">Reference proteome</keyword>
<keyword evidence="7 11" id="KW-1133">Transmembrane helix</keyword>
<dbReference type="EC" id="7.1.3.1" evidence="2"/>
<dbReference type="Proteomes" id="UP001372338">
    <property type="component" value="Unassembled WGS sequence"/>
</dbReference>
<feature type="transmembrane region" description="Helical" evidence="11">
    <location>
        <begin position="6"/>
        <end position="26"/>
    </location>
</feature>
<evidence type="ECO:0000256" key="11">
    <source>
        <dbReference type="SAM" id="Phobius"/>
    </source>
</evidence>
<dbReference type="GO" id="GO:0012505">
    <property type="term" value="C:endomembrane system"/>
    <property type="evidence" value="ECO:0007669"/>
    <property type="project" value="UniProtKB-SubCell"/>
</dbReference>
<name>A0AAN9FJD0_CROPI</name>
<evidence type="ECO:0000256" key="7">
    <source>
        <dbReference type="ARBA" id="ARBA00022989"/>
    </source>
</evidence>
<dbReference type="EMBL" id="JAYWIO010000003">
    <property type="protein sequence ID" value="KAK7274500.1"/>
    <property type="molecule type" value="Genomic_DNA"/>
</dbReference>
<dbReference type="GO" id="GO:0004427">
    <property type="term" value="F:inorganic diphosphate phosphatase activity"/>
    <property type="evidence" value="ECO:0007669"/>
    <property type="project" value="InterPro"/>
</dbReference>
<evidence type="ECO:0000256" key="4">
    <source>
        <dbReference type="ARBA" id="ARBA00022692"/>
    </source>
</evidence>
<feature type="transmembrane region" description="Helical" evidence="11">
    <location>
        <begin position="109"/>
        <end position="136"/>
    </location>
</feature>
<feature type="compositionally biased region" description="Basic residues" evidence="10">
    <location>
        <begin position="318"/>
        <end position="329"/>
    </location>
</feature>
<keyword evidence="6" id="KW-1278">Translocase</keyword>
<evidence type="ECO:0000256" key="2">
    <source>
        <dbReference type="ARBA" id="ARBA00013242"/>
    </source>
</evidence>
<comment type="caution">
    <text evidence="12">The sequence shown here is derived from an EMBL/GenBank/DDBJ whole genome shotgun (WGS) entry which is preliminary data.</text>
</comment>
<keyword evidence="8" id="KW-0406">Ion transport</keyword>
<feature type="transmembrane region" description="Helical" evidence="11">
    <location>
        <begin position="180"/>
        <end position="202"/>
    </location>
</feature>
<dbReference type="PANTHER" id="PTHR31998">
    <property type="entry name" value="K(+)-INSENSITIVE PYROPHOSPHATE-ENERGIZED PROTON PUMP"/>
    <property type="match status" value="1"/>
</dbReference>
<comment type="subcellular location">
    <subcellularLocation>
        <location evidence="1">Endomembrane system</location>
        <topology evidence="1">Multi-pass membrane protein</topology>
    </subcellularLocation>
</comment>
<organism evidence="12 13">
    <name type="scientific">Crotalaria pallida</name>
    <name type="common">Smooth rattlebox</name>
    <name type="synonym">Crotalaria striata</name>
    <dbReference type="NCBI Taxonomy" id="3830"/>
    <lineage>
        <taxon>Eukaryota</taxon>
        <taxon>Viridiplantae</taxon>
        <taxon>Streptophyta</taxon>
        <taxon>Embryophyta</taxon>
        <taxon>Tracheophyta</taxon>
        <taxon>Spermatophyta</taxon>
        <taxon>Magnoliopsida</taxon>
        <taxon>eudicotyledons</taxon>
        <taxon>Gunneridae</taxon>
        <taxon>Pentapetalae</taxon>
        <taxon>rosids</taxon>
        <taxon>fabids</taxon>
        <taxon>Fabales</taxon>
        <taxon>Fabaceae</taxon>
        <taxon>Papilionoideae</taxon>
        <taxon>50 kb inversion clade</taxon>
        <taxon>genistoids sensu lato</taxon>
        <taxon>core genistoids</taxon>
        <taxon>Crotalarieae</taxon>
        <taxon>Crotalaria</taxon>
    </lineage>
</organism>
<evidence type="ECO:0000256" key="6">
    <source>
        <dbReference type="ARBA" id="ARBA00022967"/>
    </source>
</evidence>
<dbReference type="Pfam" id="PF03030">
    <property type="entry name" value="H_PPase"/>
    <property type="match status" value="1"/>
</dbReference>
<dbReference type="GO" id="GO:0016020">
    <property type="term" value="C:membrane"/>
    <property type="evidence" value="ECO:0007669"/>
    <property type="project" value="InterPro"/>
</dbReference>
<evidence type="ECO:0000256" key="1">
    <source>
        <dbReference type="ARBA" id="ARBA00004127"/>
    </source>
</evidence>
<sequence length="329" mass="36349">MFAYALSLIFLIIFTLAAIAGCVILYTGQGKLYGTTSETLDYVVNQAQFTTEKLRNVSHYFNTSEQVALWTDEAVLPKVVQKSIDQIETKITAVATNVIFGLALGYKSVIIPIFAIVVSIFVSFSLASMYGIIVAALGMLSTIAVGNTTAVIEKGFVIGSTALVSLALFGAFVRRFGIIIVDVLTPKVFIGLIISVMLPYWFSALSMKSAGSAALKMVEEVRRQFNSIPGLMKGTTKPDYATILNILIELMAVESLVFALNGTSLLYHDLEDKVIFNGGELDKLKASVAKIWEWLLQFGKDRVHEEEEEEEEEEEKLRKKKQKNIRGFE</sequence>
<evidence type="ECO:0000256" key="8">
    <source>
        <dbReference type="ARBA" id="ARBA00023065"/>
    </source>
</evidence>
<accession>A0AAN9FJD0</accession>
<proteinExistence type="predicted"/>
<keyword evidence="5" id="KW-0460">Magnesium</keyword>
<gene>
    <name evidence="12" type="ORF">RIF29_15592</name>
</gene>
<feature type="transmembrane region" description="Helical" evidence="11">
    <location>
        <begin position="156"/>
        <end position="173"/>
    </location>
</feature>
<evidence type="ECO:0000256" key="10">
    <source>
        <dbReference type="SAM" id="MobiDB-lite"/>
    </source>
</evidence>
<evidence type="ECO:0000256" key="5">
    <source>
        <dbReference type="ARBA" id="ARBA00022842"/>
    </source>
</evidence>
<dbReference type="InterPro" id="IPR004131">
    <property type="entry name" value="PPase-energised_H-pump"/>
</dbReference>
<dbReference type="AlphaFoldDB" id="A0AAN9FJD0"/>
<evidence type="ECO:0000313" key="12">
    <source>
        <dbReference type="EMBL" id="KAK7274500.1"/>
    </source>
</evidence>
<keyword evidence="4 11" id="KW-0812">Transmembrane</keyword>
<keyword evidence="9 11" id="KW-0472">Membrane</keyword>
<reference evidence="12 13" key="1">
    <citation type="submission" date="2024-01" db="EMBL/GenBank/DDBJ databases">
        <title>The genomes of 5 underutilized Papilionoideae crops provide insights into root nodulation and disease resistanc.</title>
        <authorList>
            <person name="Yuan L."/>
        </authorList>
    </citation>
    <scope>NUCLEOTIDE SEQUENCE [LARGE SCALE GENOMIC DNA]</scope>
    <source>
        <strain evidence="12">ZHUSHIDOU_FW_LH</strain>
        <tissue evidence="12">Leaf</tissue>
    </source>
</reference>
<dbReference type="GO" id="GO:0009678">
    <property type="term" value="F:diphosphate hydrolysis-driven proton transmembrane transporter activity"/>
    <property type="evidence" value="ECO:0007669"/>
    <property type="project" value="UniProtKB-EC"/>
</dbReference>
<keyword evidence="3" id="KW-0813">Transport</keyword>